<organism evidence="1 2">
    <name type="scientific">Nezara viridula</name>
    <name type="common">Southern green stink bug</name>
    <name type="synonym">Cimex viridulus</name>
    <dbReference type="NCBI Taxonomy" id="85310"/>
    <lineage>
        <taxon>Eukaryota</taxon>
        <taxon>Metazoa</taxon>
        <taxon>Ecdysozoa</taxon>
        <taxon>Arthropoda</taxon>
        <taxon>Hexapoda</taxon>
        <taxon>Insecta</taxon>
        <taxon>Pterygota</taxon>
        <taxon>Neoptera</taxon>
        <taxon>Paraneoptera</taxon>
        <taxon>Hemiptera</taxon>
        <taxon>Heteroptera</taxon>
        <taxon>Panheteroptera</taxon>
        <taxon>Pentatomomorpha</taxon>
        <taxon>Pentatomoidea</taxon>
        <taxon>Pentatomidae</taxon>
        <taxon>Pentatominae</taxon>
        <taxon>Nezara</taxon>
    </lineage>
</organism>
<evidence type="ECO:0000313" key="2">
    <source>
        <dbReference type="Proteomes" id="UP001152798"/>
    </source>
</evidence>
<protein>
    <submittedName>
        <fullName evidence="1">Uncharacterized protein</fullName>
    </submittedName>
</protein>
<proteinExistence type="predicted"/>
<accession>A0A9P0HDS4</accession>
<dbReference type="Proteomes" id="UP001152798">
    <property type="component" value="Chromosome 4"/>
</dbReference>
<dbReference type="AlphaFoldDB" id="A0A9P0HDS4"/>
<evidence type="ECO:0000313" key="1">
    <source>
        <dbReference type="EMBL" id="CAH1400141.1"/>
    </source>
</evidence>
<reference evidence="1" key="1">
    <citation type="submission" date="2022-01" db="EMBL/GenBank/DDBJ databases">
        <authorList>
            <person name="King R."/>
        </authorList>
    </citation>
    <scope>NUCLEOTIDE SEQUENCE</scope>
</reference>
<gene>
    <name evidence="1" type="ORF">NEZAVI_LOCUS9441</name>
</gene>
<sequence>MCKLEASQLKDVAKPVAEPQHIPVHQVLTEAERFRLHQELRKRRKAMLLENSILRRLGPNAKLNLNLHWGYLERVMVKKEDLPPLNQ</sequence>
<name>A0A9P0HDS4_NEZVI</name>
<dbReference type="OrthoDB" id="6597888at2759"/>
<dbReference type="EMBL" id="OV725080">
    <property type="protein sequence ID" value="CAH1400141.1"/>
    <property type="molecule type" value="Genomic_DNA"/>
</dbReference>
<keyword evidence="2" id="KW-1185">Reference proteome</keyword>